<evidence type="ECO:0000256" key="2">
    <source>
        <dbReference type="ARBA" id="ARBA00012323"/>
    </source>
</evidence>
<dbReference type="EC" id="2.7.1.2" evidence="2"/>
<gene>
    <name evidence="9" type="primary">glcK</name>
    <name evidence="9" type="ORF">CLNEO_07550</name>
</gene>
<dbReference type="InterPro" id="IPR049874">
    <property type="entry name" value="ROK_cs"/>
</dbReference>
<organism evidence="9 10">
    <name type="scientific">Anaerotignum neopropionicum</name>
    <dbReference type="NCBI Taxonomy" id="36847"/>
    <lineage>
        <taxon>Bacteria</taxon>
        <taxon>Bacillati</taxon>
        <taxon>Bacillota</taxon>
        <taxon>Clostridia</taxon>
        <taxon>Lachnospirales</taxon>
        <taxon>Anaerotignaceae</taxon>
        <taxon>Anaerotignum</taxon>
    </lineage>
</organism>
<dbReference type="Gene3D" id="3.30.420.40">
    <property type="match status" value="2"/>
</dbReference>
<reference evidence="9 10" key="1">
    <citation type="submission" date="2016-01" db="EMBL/GenBank/DDBJ databases">
        <title>Genome sequence of Clostridium neopropionicum X4, DSM-3847.</title>
        <authorList>
            <person name="Poehlein A."/>
            <person name="Beck M.H."/>
            <person name="Bengelsdorf F.R."/>
            <person name="Daniel R."/>
            <person name="Duerre P."/>
        </authorList>
    </citation>
    <scope>NUCLEOTIDE SEQUENCE [LARGE SCALE GENOMIC DNA]</scope>
    <source>
        <strain evidence="9 10">DSM-3847</strain>
    </source>
</reference>
<dbReference type="EMBL" id="LRVM01000002">
    <property type="protein sequence ID" value="KXL53529.1"/>
    <property type="molecule type" value="Genomic_DNA"/>
</dbReference>
<dbReference type="PANTHER" id="PTHR18964:SF149">
    <property type="entry name" value="BIFUNCTIONAL UDP-N-ACETYLGLUCOSAMINE 2-EPIMERASE_N-ACETYLMANNOSAMINE KINASE"/>
    <property type="match status" value="1"/>
</dbReference>
<dbReference type="SUPFAM" id="SSF53067">
    <property type="entry name" value="Actin-like ATPase domain"/>
    <property type="match status" value="1"/>
</dbReference>
<dbReference type="Proteomes" id="UP000070539">
    <property type="component" value="Unassembled WGS sequence"/>
</dbReference>
<keyword evidence="7" id="KW-0067">ATP-binding</keyword>
<dbReference type="GO" id="GO:0004340">
    <property type="term" value="F:glucokinase activity"/>
    <property type="evidence" value="ECO:0007669"/>
    <property type="project" value="UniProtKB-EC"/>
</dbReference>
<keyword evidence="4 9" id="KW-0808">Transferase</keyword>
<dbReference type="STRING" id="36847.CLNEO_07550"/>
<evidence type="ECO:0000256" key="3">
    <source>
        <dbReference type="ARBA" id="ARBA00014701"/>
    </source>
</evidence>
<evidence type="ECO:0000256" key="5">
    <source>
        <dbReference type="ARBA" id="ARBA00022741"/>
    </source>
</evidence>
<dbReference type="RefSeq" id="WP_066084779.1">
    <property type="nucleotide sequence ID" value="NZ_LRVM01000002.1"/>
</dbReference>
<keyword evidence="5" id="KW-0547">Nucleotide-binding</keyword>
<dbReference type="AlphaFoldDB" id="A0A136WGQ9"/>
<evidence type="ECO:0000256" key="4">
    <source>
        <dbReference type="ARBA" id="ARBA00022679"/>
    </source>
</evidence>
<evidence type="ECO:0000313" key="9">
    <source>
        <dbReference type="EMBL" id="KXL53529.1"/>
    </source>
</evidence>
<evidence type="ECO:0000256" key="1">
    <source>
        <dbReference type="ARBA" id="ARBA00006479"/>
    </source>
</evidence>
<dbReference type="GO" id="GO:0005524">
    <property type="term" value="F:ATP binding"/>
    <property type="evidence" value="ECO:0007669"/>
    <property type="project" value="UniProtKB-KW"/>
</dbReference>
<comment type="similarity">
    <text evidence="1">Belongs to the ROK (NagC/XylR) family.</text>
</comment>
<protein>
    <recommendedName>
        <fullName evidence="3">Glucokinase</fullName>
        <ecNumber evidence="2">2.7.1.2</ecNumber>
    </recommendedName>
    <alternativeName>
        <fullName evidence="8">Glucose kinase</fullName>
    </alternativeName>
</protein>
<dbReference type="InterPro" id="IPR000600">
    <property type="entry name" value="ROK"/>
</dbReference>
<dbReference type="GO" id="GO:0005737">
    <property type="term" value="C:cytoplasm"/>
    <property type="evidence" value="ECO:0007669"/>
    <property type="project" value="InterPro"/>
</dbReference>
<evidence type="ECO:0000313" key="10">
    <source>
        <dbReference type="Proteomes" id="UP000070539"/>
    </source>
</evidence>
<dbReference type="GO" id="GO:0006096">
    <property type="term" value="P:glycolytic process"/>
    <property type="evidence" value="ECO:0007669"/>
    <property type="project" value="InterPro"/>
</dbReference>
<evidence type="ECO:0000256" key="7">
    <source>
        <dbReference type="ARBA" id="ARBA00022840"/>
    </source>
</evidence>
<evidence type="ECO:0000256" key="8">
    <source>
        <dbReference type="ARBA" id="ARBA00032386"/>
    </source>
</evidence>
<dbReference type="NCBIfam" id="TIGR00744">
    <property type="entry name" value="ROK_glcA_fam"/>
    <property type="match status" value="1"/>
</dbReference>
<dbReference type="InterPro" id="IPR004654">
    <property type="entry name" value="ROK_glcA"/>
</dbReference>
<keyword evidence="10" id="KW-1185">Reference proteome</keyword>
<keyword evidence="6 9" id="KW-0418">Kinase</keyword>
<dbReference type="PROSITE" id="PS01125">
    <property type="entry name" value="ROK"/>
    <property type="match status" value="1"/>
</dbReference>
<proteinExistence type="inferred from homology"/>
<dbReference type="InterPro" id="IPR043129">
    <property type="entry name" value="ATPase_NBD"/>
</dbReference>
<dbReference type="Pfam" id="PF00480">
    <property type="entry name" value="ROK"/>
    <property type="match status" value="1"/>
</dbReference>
<sequence length="314" mass="33578">MEYCFGVDIGGTTVKMGLFSGEGELLEKWEIPTKKGTDSKPLLKAVGEEMEKCLSRKGIKKEEIAGVGMAAPGPVNEEGLLRGAVNIGWGDVFLGREAEKIMEIFPVFIGNDASFAALGEFTFGAGKDVSSLIMITLGTGVGGGVVLNGQVLMGKTGTAGEIGHTTINPFETLTCNCGKKGCLEQYASATGMVRMAEKFLQESNKPSPLRQLDKITAKDLWEQAKKGDELALDITKYVSHLLGMAIANACYIVDPEMVVIGGGVSQAGQFLLKMIQEAYAQHVFPHCRDKKFALAKLHNDAGIYGAAAMVFEKK</sequence>
<dbReference type="PATRIC" id="fig|36847.3.peg.900"/>
<evidence type="ECO:0000256" key="6">
    <source>
        <dbReference type="ARBA" id="ARBA00022777"/>
    </source>
</evidence>
<comment type="caution">
    <text evidence="9">The sequence shown here is derived from an EMBL/GenBank/DDBJ whole genome shotgun (WGS) entry which is preliminary data.</text>
</comment>
<dbReference type="PANTHER" id="PTHR18964">
    <property type="entry name" value="ROK (REPRESSOR, ORF, KINASE) FAMILY"/>
    <property type="match status" value="1"/>
</dbReference>
<name>A0A136WGQ9_9FIRM</name>
<accession>A0A136WGQ9</accession>